<dbReference type="Proteomes" id="UP000784294">
    <property type="component" value="Unassembled WGS sequence"/>
</dbReference>
<protein>
    <submittedName>
        <fullName evidence="1">Uncharacterized protein</fullName>
    </submittedName>
</protein>
<sequence>MLKPAHNPKSSAYSRRQADLRVEWFTKACHLTSQLSSRMPIRLQMESRRPAETTRQLKELLALRQASKKRSSEWWTIPLEL</sequence>
<accession>A0A448WTG2</accession>
<dbReference type="AlphaFoldDB" id="A0A448WTG2"/>
<evidence type="ECO:0000313" key="2">
    <source>
        <dbReference type="Proteomes" id="UP000784294"/>
    </source>
</evidence>
<evidence type="ECO:0000313" key="1">
    <source>
        <dbReference type="EMBL" id="VEL19810.1"/>
    </source>
</evidence>
<proteinExistence type="predicted"/>
<comment type="caution">
    <text evidence="1">The sequence shown here is derived from an EMBL/GenBank/DDBJ whole genome shotgun (WGS) entry which is preliminary data.</text>
</comment>
<keyword evidence="2" id="KW-1185">Reference proteome</keyword>
<gene>
    <name evidence="1" type="ORF">PXEA_LOCUS13250</name>
</gene>
<organism evidence="1 2">
    <name type="scientific">Protopolystoma xenopodis</name>
    <dbReference type="NCBI Taxonomy" id="117903"/>
    <lineage>
        <taxon>Eukaryota</taxon>
        <taxon>Metazoa</taxon>
        <taxon>Spiralia</taxon>
        <taxon>Lophotrochozoa</taxon>
        <taxon>Platyhelminthes</taxon>
        <taxon>Monogenea</taxon>
        <taxon>Polyopisthocotylea</taxon>
        <taxon>Polystomatidea</taxon>
        <taxon>Polystomatidae</taxon>
        <taxon>Protopolystoma</taxon>
    </lineage>
</organism>
<reference evidence="1" key="1">
    <citation type="submission" date="2018-11" db="EMBL/GenBank/DDBJ databases">
        <authorList>
            <consortium name="Pathogen Informatics"/>
        </authorList>
    </citation>
    <scope>NUCLEOTIDE SEQUENCE</scope>
</reference>
<name>A0A448WTG2_9PLAT</name>
<dbReference type="EMBL" id="CAAALY010043379">
    <property type="protein sequence ID" value="VEL19810.1"/>
    <property type="molecule type" value="Genomic_DNA"/>
</dbReference>